<dbReference type="FunCoup" id="D3BS09">
    <property type="interactions" value="171"/>
</dbReference>
<dbReference type="AlphaFoldDB" id="D3BS09"/>
<dbReference type="InterPro" id="IPR008615">
    <property type="entry name" value="FNIP"/>
</dbReference>
<name>D3BS09_HETP5</name>
<dbReference type="GeneID" id="31366269"/>
<evidence type="ECO:0008006" key="3">
    <source>
        <dbReference type="Google" id="ProtNLM"/>
    </source>
</evidence>
<keyword evidence="2" id="KW-1185">Reference proteome</keyword>
<dbReference type="PANTHER" id="PTHR32134:SF169">
    <property type="entry name" value="FNIP REPEAT-CONTAINING PROTEIN-RELATED"/>
    <property type="match status" value="1"/>
</dbReference>
<dbReference type="RefSeq" id="XP_020427880.1">
    <property type="nucleotide sequence ID" value="XM_020581564.1"/>
</dbReference>
<organism evidence="1 2">
    <name type="scientific">Heterostelium pallidum (strain ATCC 26659 / Pp 5 / PN500)</name>
    <name type="common">Cellular slime mold</name>
    <name type="synonym">Polysphondylium pallidum</name>
    <dbReference type="NCBI Taxonomy" id="670386"/>
    <lineage>
        <taxon>Eukaryota</taxon>
        <taxon>Amoebozoa</taxon>
        <taxon>Evosea</taxon>
        <taxon>Eumycetozoa</taxon>
        <taxon>Dictyostelia</taxon>
        <taxon>Acytosteliales</taxon>
        <taxon>Acytosteliaceae</taxon>
        <taxon>Heterostelium</taxon>
    </lineage>
</organism>
<dbReference type="EMBL" id="ADBJ01000051">
    <property type="protein sequence ID" value="EFA75746.1"/>
    <property type="molecule type" value="Genomic_DNA"/>
</dbReference>
<evidence type="ECO:0000313" key="1">
    <source>
        <dbReference type="EMBL" id="EFA75746.1"/>
    </source>
</evidence>
<proteinExistence type="predicted"/>
<sequence>MSNNNNNSTHKLVNLPHILLSNIVDNLKDNIDKICFSLVCKRWFDNRNRYLLFNTKNFYCNYKDRSKITMNSYRSLIFESLNQKKQRTMFVTKDKNYIYHYDYTIDYDSIESIDEIDQNIVKVIESREMILREDSDKLYTRLYELIGKSNVTGLRKCMTLKYGIPMNITSLAFSYYFNEALFKGCFPPNLKKLKFVGQFNQVIEVGVLPDTLESLEIGHLNQILEPGVLPTSLKILRITGSAPDNYLKVGSLPPNLEEFIQNGAYINIDSNVLPNSLITLGKVPLPWMKSIKPLENLRSLMVRRSTGCLDLSDLPQSLTRLDIFHSLSVLKSLPTSIKHLNIAYSEYDIDELFPDRSLYHFESLQVSPFKQESLDGLDIKRLLMEDDSVGEENSLATLRVIPFGVETLDIDVQCNFKFNQNSLPSSLKTLNVYHMNSFIHPGIIPNSVNHLIIQVPRCDIHIAEGILPDSVQNIELKQVVFPTSSIVDNISFEDYNFNKCSIRKLDDQYYIVFGHQKNKPFLIASLFHKSMFLDRVNVVKILNGE</sequence>
<dbReference type="PANTHER" id="PTHR32134">
    <property type="entry name" value="FNIP REPEAT-CONTAINING PROTEIN"/>
    <property type="match status" value="1"/>
</dbReference>
<dbReference type="Proteomes" id="UP000001396">
    <property type="component" value="Unassembled WGS sequence"/>
</dbReference>
<dbReference type="InterPro" id="IPR051251">
    <property type="entry name" value="STK_FNIP-Repeat"/>
</dbReference>
<dbReference type="InParanoid" id="D3BS09"/>
<accession>D3BS09</accession>
<evidence type="ECO:0000313" key="2">
    <source>
        <dbReference type="Proteomes" id="UP000001396"/>
    </source>
</evidence>
<dbReference type="SUPFAM" id="SSF52058">
    <property type="entry name" value="L domain-like"/>
    <property type="match status" value="1"/>
</dbReference>
<reference evidence="1 2" key="1">
    <citation type="journal article" date="2011" name="Genome Res.">
        <title>Phylogeny-wide analysis of social amoeba genomes highlights ancient origins for complex intercellular communication.</title>
        <authorList>
            <person name="Heidel A.J."/>
            <person name="Lawal H.M."/>
            <person name="Felder M."/>
            <person name="Schilde C."/>
            <person name="Helps N.R."/>
            <person name="Tunggal B."/>
            <person name="Rivero F."/>
            <person name="John U."/>
            <person name="Schleicher M."/>
            <person name="Eichinger L."/>
            <person name="Platzer M."/>
            <person name="Noegel A.A."/>
            <person name="Schaap P."/>
            <person name="Gloeckner G."/>
        </authorList>
    </citation>
    <scope>NUCLEOTIDE SEQUENCE [LARGE SCALE GENOMIC DNA]</scope>
    <source>
        <strain evidence="2">ATCC 26659 / Pp 5 / PN500</strain>
    </source>
</reference>
<protein>
    <recommendedName>
        <fullName evidence="3">F-box domain-containing protein</fullName>
    </recommendedName>
</protein>
<comment type="caution">
    <text evidence="1">The sequence shown here is derived from an EMBL/GenBank/DDBJ whole genome shotgun (WGS) entry which is preliminary data.</text>
</comment>
<dbReference type="Gene3D" id="1.20.1280.50">
    <property type="match status" value="1"/>
</dbReference>
<dbReference type="Pfam" id="PF05725">
    <property type="entry name" value="FNIP"/>
    <property type="match status" value="3"/>
</dbReference>
<gene>
    <name evidence="1" type="ORF">PPL_10800</name>
</gene>